<comment type="caution">
    <text evidence="2">The sequence shown here is derived from an EMBL/GenBank/DDBJ whole genome shotgun (WGS) entry which is preliminary data.</text>
</comment>
<feature type="region of interest" description="Disordered" evidence="1">
    <location>
        <begin position="608"/>
        <end position="667"/>
    </location>
</feature>
<feature type="compositionally biased region" description="Basic and acidic residues" evidence="1">
    <location>
        <begin position="1"/>
        <end position="12"/>
    </location>
</feature>
<feature type="compositionally biased region" description="Polar residues" evidence="1">
    <location>
        <begin position="84"/>
        <end position="96"/>
    </location>
</feature>
<feature type="non-terminal residue" evidence="2">
    <location>
        <position position="667"/>
    </location>
</feature>
<dbReference type="STRING" id="6832.A0A553PQA5"/>
<proteinExistence type="predicted"/>
<feature type="compositionally biased region" description="Low complexity" evidence="1">
    <location>
        <begin position="118"/>
        <end position="153"/>
    </location>
</feature>
<sequence length="667" mass="71600">MATLGKRGEGRGARSHSPGLKKKHPSQHGAGNWNNNNNDNHLPEKNNNHVPITKPVGNPAGMESGAPIHKANIVMNLLNRFSKFTSGHQGSPQTSWGAAKQAPAPSANLKPSPRNVPSSASSTSCSLSSSTTTSTSTTSTTTNNNNGSHSGLSGTDGLGGNPIKAPRHGQAQKAKDAKQRAKLDHELSRLHTKIETLLGKLDDVTPQAAASPEEECVLCRLNRATMQTFPCGHQVVCRTCFVRTIQATVAQKKLPLRCIWCSAKILKLQQNQEPKFARQQKLTISSSNFSFASGVSNVSSASSSNSLRSQKSFNFDTLSNFQNAKLMNGIPISRTRSANSFRARRTRSPSPGRVSLPSGSVQPRSHSSDPKGSRTPVNRTSSEDSLSSQMSFPASSITSISPRSPTSPSWSTGSLRSCEGILNGGTHPYYGTSVLAGSFFPAAVLASSAPNSNLVQGVHGPSGSSESSVSSSSCCSSTRSSRLGTPLSPIKESRQESSGSPLENASPEKRPCRYRVPPKAEMDIDDFEQDPNDLFVEDGQPQFECKAAQEILTPKRSSRIVAKKSRLFTDHKNANLRPIANHPSCTSGRLCRPPSWEEDLDLICPIQSSQSNHDRNNNNNNNNINNTTSSSNINNNARTDGPLPIGSTPRMQPRTRRTKSVTFSDDC</sequence>
<dbReference type="Proteomes" id="UP000318571">
    <property type="component" value="Chromosome 6"/>
</dbReference>
<protein>
    <recommendedName>
        <fullName evidence="4">RING-type domain-containing protein</fullName>
    </recommendedName>
</protein>
<feature type="compositionally biased region" description="Polar residues" evidence="1">
    <location>
        <begin position="375"/>
        <end position="394"/>
    </location>
</feature>
<dbReference type="EMBL" id="VCGU01000002">
    <property type="protein sequence ID" value="TRY79864.1"/>
    <property type="molecule type" value="Genomic_DNA"/>
</dbReference>
<feature type="compositionally biased region" description="Low complexity" evidence="1">
    <location>
        <begin position="462"/>
        <end position="481"/>
    </location>
</feature>
<dbReference type="Gene3D" id="3.30.40.10">
    <property type="entry name" value="Zinc/RING finger domain, C3HC4 (zinc finger)"/>
    <property type="match status" value="1"/>
</dbReference>
<evidence type="ECO:0000313" key="3">
    <source>
        <dbReference type="Proteomes" id="UP000318571"/>
    </source>
</evidence>
<reference evidence="2 3" key="1">
    <citation type="journal article" date="2018" name="Nat. Ecol. Evol.">
        <title>Genomic signatures of mitonuclear coevolution across populations of Tigriopus californicus.</title>
        <authorList>
            <person name="Barreto F.S."/>
            <person name="Watson E.T."/>
            <person name="Lima T.G."/>
            <person name="Willett C.S."/>
            <person name="Edmands S."/>
            <person name="Li W."/>
            <person name="Burton R.S."/>
        </authorList>
    </citation>
    <scope>NUCLEOTIDE SEQUENCE [LARGE SCALE GENOMIC DNA]</scope>
    <source>
        <strain evidence="2 3">San Diego</strain>
    </source>
</reference>
<feature type="compositionally biased region" description="Low complexity" evidence="1">
    <location>
        <begin position="395"/>
        <end position="413"/>
    </location>
</feature>
<dbReference type="AlphaFoldDB" id="A0A553PQA5"/>
<organism evidence="2 3">
    <name type="scientific">Tigriopus californicus</name>
    <name type="common">Marine copepod</name>
    <dbReference type="NCBI Taxonomy" id="6832"/>
    <lineage>
        <taxon>Eukaryota</taxon>
        <taxon>Metazoa</taxon>
        <taxon>Ecdysozoa</taxon>
        <taxon>Arthropoda</taxon>
        <taxon>Crustacea</taxon>
        <taxon>Multicrustacea</taxon>
        <taxon>Hexanauplia</taxon>
        <taxon>Copepoda</taxon>
        <taxon>Harpacticoida</taxon>
        <taxon>Harpacticidae</taxon>
        <taxon>Tigriopus</taxon>
    </lineage>
</organism>
<feature type="region of interest" description="Disordered" evidence="1">
    <location>
        <begin position="84"/>
        <end position="182"/>
    </location>
</feature>
<evidence type="ECO:0008006" key="4">
    <source>
        <dbReference type="Google" id="ProtNLM"/>
    </source>
</evidence>
<feature type="compositionally biased region" description="Basic and acidic residues" evidence="1">
    <location>
        <begin position="173"/>
        <end position="182"/>
    </location>
</feature>
<dbReference type="InterPro" id="IPR013083">
    <property type="entry name" value="Znf_RING/FYVE/PHD"/>
</dbReference>
<feature type="region of interest" description="Disordered" evidence="1">
    <location>
        <begin position="1"/>
        <end position="64"/>
    </location>
</feature>
<evidence type="ECO:0000256" key="1">
    <source>
        <dbReference type="SAM" id="MobiDB-lite"/>
    </source>
</evidence>
<name>A0A553PQA5_TIGCA</name>
<feature type="region of interest" description="Disordered" evidence="1">
    <location>
        <begin position="456"/>
        <end position="515"/>
    </location>
</feature>
<gene>
    <name evidence="2" type="ORF">TCAL_05129</name>
</gene>
<feature type="compositionally biased region" description="Low complexity" evidence="1">
    <location>
        <begin position="617"/>
        <end position="636"/>
    </location>
</feature>
<evidence type="ECO:0000313" key="2">
    <source>
        <dbReference type="EMBL" id="TRY79864.1"/>
    </source>
</evidence>
<accession>A0A553PQA5</accession>
<feature type="region of interest" description="Disordered" evidence="1">
    <location>
        <begin position="332"/>
        <end position="413"/>
    </location>
</feature>
<keyword evidence="3" id="KW-1185">Reference proteome</keyword>